<sequence length="420" mass="47366">MALFLQGCEFARQYTSSLFHGRSQPSKRALKLGVLSNAKISAAAVASMDPQMAKTATEKYGFSKSYRSFRDLLDDPLINIVHISLPPNIFFEWATNALTAGKHVICEKPSTANADEARTLIDDAERRGLILQDAFHWQFHPAAHRFKEIVDSKRYGRIIRTDAWMTSSPAVPDADPRWQYDQGGRRTSTNARPFLTLFLLIMIPFIGGSLMDGSYALSFTQYVLPSKRPKRILSAAARPSRDDSRVDAAMHALLLFEDEKGNPITSRIYTDMSRSRLGGILPRVWELPSIEVETDAAILYFYNAMMPHIYHYISITDKRTGITEYKTQSSGGPLWDERWTTGGKGGKSHWSTYRWQLEAFLEKVRGKEPICCISNDDAIYNTECIDKIYKEAGMPVRADPEEIRTGERGQMPGKTEKSSG</sequence>
<dbReference type="STRING" id="663331.D4AIV0"/>
<keyword evidence="2" id="KW-0560">Oxidoreductase</keyword>
<evidence type="ECO:0000256" key="4">
    <source>
        <dbReference type="ARBA" id="ARBA00042988"/>
    </source>
</evidence>
<evidence type="ECO:0000313" key="8">
    <source>
        <dbReference type="EMBL" id="EFE36673.1"/>
    </source>
</evidence>
<organism evidence="8 9">
    <name type="scientific">Arthroderma benhamiae (strain ATCC MYA-4681 / CBS 112371)</name>
    <name type="common">Trichophyton mentagrophytes</name>
    <dbReference type="NCBI Taxonomy" id="663331"/>
    <lineage>
        <taxon>Eukaryota</taxon>
        <taxon>Fungi</taxon>
        <taxon>Dikarya</taxon>
        <taxon>Ascomycota</taxon>
        <taxon>Pezizomycotina</taxon>
        <taxon>Eurotiomycetes</taxon>
        <taxon>Eurotiomycetidae</taxon>
        <taxon>Onygenales</taxon>
        <taxon>Arthrodermataceae</taxon>
        <taxon>Trichophyton</taxon>
    </lineage>
</organism>
<dbReference type="GeneID" id="9524427"/>
<dbReference type="Gene3D" id="3.40.50.720">
    <property type="entry name" value="NAD(P)-binding Rossmann-like Domain"/>
    <property type="match status" value="1"/>
</dbReference>
<feature type="domain" description="Gfo/Idh/MocA-like oxidoreductase N-terminal" evidence="7">
    <location>
        <begin position="41"/>
        <end position="132"/>
    </location>
</feature>
<evidence type="ECO:0000256" key="6">
    <source>
        <dbReference type="SAM" id="MobiDB-lite"/>
    </source>
</evidence>
<dbReference type="EC" id="1.1.1.179" evidence="3"/>
<protein>
    <recommendedName>
        <fullName evidence="3">D-xylose 1-dehydrogenase (NADP(+), D-xylono-1,5-lactone-forming)</fullName>
        <ecNumber evidence="3">1.1.1.179</ecNumber>
    </recommendedName>
    <alternativeName>
        <fullName evidence="4">D-xylose-NADP dehydrogenase</fullName>
    </alternativeName>
</protein>
<dbReference type="InterPro" id="IPR050984">
    <property type="entry name" value="Gfo/Idh/MocA_domain"/>
</dbReference>
<evidence type="ECO:0000256" key="2">
    <source>
        <dbReference type="ARBA" id="ARBA00023002"/>
    </source>
</evidence>
<dbReference type="EMBL" id="ABSU01000001">
    <property type="protein sequence ID" value="EFE36673.1"/>
    <property type="molecule type" value="Genomic_DNA"/>
</dbReference>
<feature type="region of interest" description="Disordered" evidence="6">
    <location>
        <begin position="397"/>
        <end position="420"/>
    </location>
</feature>
<dbReference type="AlphaFoldDB" id="D4AIV0"/>
<evidence type="ECO:0000259" key="7">
    <source>
        <dbReference type="Pfam" id="PF01408"/>
    </source>
</evidence>
<proteinExistence type="inferred from homology"/>
<comment type="catalytic activity">
    <reaction evidence="5">
        <text>D-xylose + NADP(+) = D-xylono-1,5-lactone + NADPH + H(+)</text>
        <dbReference type="Rhea" id="RHEA:22000"/>
        <dbReference type="ChEBI" id="CHEBI:15378"/>
        <dbReference type="ChEBI" id="CHEBI:15867"/>
        <dbReference type="ChEBI" id="CHEBI:53455"/>
        <dbReference type="ChEBI" id="CHEBI:57783"/>
        <dbReference type="ChEBI" id="CHEBI:58349"/>
        <dbReference type="EC" id="1.1.1.179"/>
    </reaction>
</comment>
<evidence type="ECO:0000313" key="9">
    <source>
        <dbReference type="Proteomes" id="UP000008866"/>
    </source>
</evidence>
<keyword evidence="9" id="KW-1185">Reference proteome</keyword>
<reference evidence="9" key="1">
    <citation type="journal article" date="2011" name="Genome Biol.">
        <title>Comparative and functional genomics provide insights into the pathogenicity of dermatophytic fungi.</title>
        <authorList>
            <person name="Burmester A."/>
            <person name="Shelest E."/>
            <person name="Gloeckner G."/>
            <person name="Heddergott C."/>
            <person name="Schindler S."/>
            <person name="Staib P."/>
            <person name="Heidel A."/>
            <person name="Felder M."/>
            <person name="Petzold A."/>
            <person name="Szafranski K."/>
            <person name="Feuermann M."/>
            <person name="Pedruzzi I."/>
            <person name="Priebe S."/>
            <person name="Groth M."/>
            <person name="Winkler R."/>
            <person name="Li W."/>
            <person name="Kniemeyer O."/>
            <person name="Schroeckh V."/>
            <person name="Hertweck C."/>
            <person name="Hube B."/>
            <person name="White T.C."/>
            <person name="Platzer M."/>
            <person name="Guthke R."/>
            <person name="Heitman J."/>
            <person name="Woestemeyer J."/>
            <person name="Zipfel P.F."/>
            <person name="Monod M."/>
            <person name="Brakhage A.A."/>
        </authorList>
    </citation>
    <scope>NUCLEOTIDE SEQUENCE [LARGE SCALE GENOMIC DNA]</scope>
    <source>
        <strain evidence="9">ATCC MYA-4681 / CBS 112371</strain>
    </source>
</reference>
<dbReference type="InterPro" id="IPR036291">
    <property type="entry name" value="NAD(P)-bd_dom_sf"/>
</dbReference>
<dbReference type="GO" id="GO:0000166">
    <property type="term" value="F:nucleotide binding"/>
    <property type="evidence" value="ECO:0007669"/>
    <property type="project" value="InterPro"/>
</dbReference>
<dbReference type="Pfam" id="PF01408">
    <property type="entry name" value="GFO_IDH_MocA"/>
    <property type="match status" value="1"/>
</dbReference>
<dbReference type="InterPro" id="IPR000683">
    <property type="entry name" value="Gfo/Idh/MocA-like_OxRdtase_N"/>
</dbReference>
<dbReference type="KEGG" id="abe:ARB_04198"/>
<dbReference type="Gene3D" id="3.30.360.10">
    <property type="entry name" value="Dihydrodipicolinate Reductase, domain 2"/>
    <property type="match status" value="1"/>
</dbReference>
<dbReference type="RefSeq" id="XP_003017318.1">
    <property type="nucleotide sequence ID" value="XM_003017272.1"/>
</dbReference>
<comment type="caution">
    <text evidence="8">The sequence shown here is derived from an EMBL/GenBank/DDBJ whole genome shotgun (WGS) entry which is preliminary data.</text>
</comment>
<dbReference type="GO" id="GO:0047837">
    <property type="term" value="F:D-xylose 1-dehydrogenase (NADP+) activity"/>
    <property type="evidence" value="ECO:0007669"/>
    <property type="project" value="UniProtKB-EC"/>
</dbReference>
<accession>D4AIV0</accession>
<feature type="compositionally biased region" description="Basic and acidic residues" evidence="6">
    <location>
        <begin position="398"/>
        <end position="407"/>
    </location>
</feature>
<name>D4AIV0_ARTBC</name>
<gene>
    <name evidence="8" type="ORF">ARB_04198</name>
</gene>
<evidence type="ECO:0000256" key="1">
    <source>
        <dbReference type="ARBA" id="ARBA00010928"/>
    </source>
</evidence>
<dbReference type="HOGENOM" id="CLU_023194_5_2_1"/>
<dbReference type="PANTHER" id="PTHR22604:SF105">
    <property type="entry name" value="TRANS-1,2-DIHYDROBENZENE-1,2-DIOL DEHYDROGENASE"/>
    <property type="match status" value="1"/>
</dbReference>
<dbReference type="OMA" id="EEAFHWQ"/>
<dbReference type="Proteomes" id="UP000008866">
    <property type="component" value="Unassembled WGS sequence"/>
</dbReference>
<dbReference type="PANTHER" id="PTHR22604">
    <property type="entry name" value="OXIDOREDUCTASES"/>
    <property type="match status" value="1"/>
</dbReference>
<dbReference type="SUPFAM" id="SSF55347">
    <property type="entry name" value="Glyceraldehyde-3-phosphate dehydrogenase-like, C-terminal domain"/>
    <property type="match status" value="1"/>
</dbReference>
<comment type="similarity">
    <text evidence="1">Belongs to the Gfo/Idh/MocA family.</text>
</comment>
<evidence type="ECO:0000256" key="3">
    <source>
        <dbReference type="ARBA" id="ARBA00038984"/>
    </source>
</evidence>
<evidence type="ECO:0000256" key="5">
    <source>
        <dbReference type="ARBA" id="ARBA00049233"/>
    </source>
</evidence>
<dbReference type="eggNOG" id="KOG2741">
    <property type="taxonomic scope" value="Eukaryota"/>
</dbReference>
<dbReference type="SUPFAM" id="SSF51735">
    <property type="entry name" value="NAD(P)-binding Rossmann-fold domains"/>
    <property type="match status" value="1"/>
</dbReference>